<evidence type="ECO:0000256" key="3">
    <source>
        <dbReference type="ARBA" id="ARBA00022553"/>
    </source>
</evidence>
<keyword evidence="6" id="KW-0902">Two-component regulatory system</keyword>
<dbReference type="EMBL" id="BAAAZE010000005">
    <property type="protein sequence ID" value="GAA4016900.1"/>
    <property type="molecule type" value="Genomic_DNA"/>
</dbReference>
<accession>A0ABP7SV38</accession>
<dbReference type="Proteomes" id="UP001501353">
    <property type="component" value="Unassembled WGS sequence"/>
</dbReference>
<dbReference type="SUPFAM" id="SSF47384">
    <property type="entry name" value="Homodimeric domain of signal transducing histidine kinase"/>
    <property type="match status" value="1"/>
</dbReference>
<evidence type="ECO:0000256" key="4">
    <source>
        <dbReference type="ARBA" id="ARBA00022679"/>
    </source>
</evidence>
<keyword evidence="3" id="KW-0597">Phosphoprotein</keyword>
<dbReference type="Pfam" id="PF02518">
    <property type="entry name" value="HATPase_c"/>
    <property type="match status" value="1"/>
</dbReference>
<dbReference type="SUPFAM" id="SSF55874">
    <property type="entry name" value="ATPase domain of HSP90 chaperone/DNA topoisomerase II/histidine kinase"/>
    <property type="match status" value="1"/>
</dbReference>
<dbReference type="PRINTS" id="PR00344">
    <property type="entry name" value="BCTRLSENSOR"/>
</dbReference>
<feature type="domain" description="Histidine kinase" evidence="7">
    <location>
        <begin position="115"/>
        <end position="332"/>
    </location>
</feature>
<keyword evidence="4" id="KW-0808">Transferase</keyword>
<keyword evidence="9" id="KW-1185">Reference proteome</keyword>
<keyword evidence="5" id="KW-0418">Kinase</keyword>
<comment type="catalytic activity">
    <reaction evidence="1">
        <text>ATP + protein L-histidine = ADP + protein N-phospho-L-histidine.</text>
        <dbReference type="EC" id="2.7.13.3"/>
    </reaction>
</comment>
<dbReference type="PANTHER" id="PTHR43711:SF1">
    <property type="entry name" value="HISTIDINE KINASE 1"/>
    <property type="match status" value="1"/>
</dbReference>
<dbReference type="InterPro" id="IPR036890">
    <property type="entry name" value="HATPase_C_sf"/>
</dbReference>
<evidence type="ECO:0000256" key="2">
    <source>
        <dbReference type="ARBA" id="ARBA00012438"/>
    </source>
</evidence>
<evidence type="ECO:0000313" key="9">
    <source>
        <dbReference type="Proteomes" id="UP001501353"/>
    </source>
</evidence>
<dbReference type="Gene3D" id="3.30.565.10">
    <property type="entry name" value="Histidine kinase-like ATPase, C-terminal domain"/>
    <property type="match status" value="1"/>
</dbReference>
<evidence type="ECO:0000256" key="5">
    <source>
        <dbReference type="ARBA" id="ARBA00022777"/>
    </source>
</evidence>
<dbReference type="CDD" id="cd00082">
    <property type="entry name" value="HisKA"/>
    <property type="match status" value="1"/>
</dbReference>
<dbReference type="InterPro" id="IPR036097">
    <property type="entry name" value="HisK_dim/P_sf"/>
</dbReference>
<evidence type="ECO:0000256" key="1">
    <source>
        <dbReference type="ARBA" id="ARBA00000085"/>
    </source>
</evidence>
<comment type="caution">
    <text evidence="8">The sequence shown here is derived from an EMBL/GenBank/DDBJ whole genome shotgun (WGS) entry which is preliminary data.</text>
</comment>
<dbReference type="EC" id="2.7.13.3" evidence="2"/>
<evidence type="ECO:0000313" key="8">
    <source>
        <dbReference type="EMBL" id="GAA4016900.1"/>
    </source>
</evidence>
<protein>
    <recommendedName>
        <fullName evidence="2">histidine kinase</fullName>
        <ecNumber evidence="2">2.7.13.3</ecNumber>
    </recommendedName>
</protein>
<dbReference type="Pfam" id="PF00512">
    <property type="entry name" value="HisKA"/>
    <property type="match status" value="1"/>
</dbReference>
<dbReference type="Gene3D" id="1.10.287.130">
    <property type="match status" value="1"/>
</dbReference>
<dbReference type="InterPro" id="IPR003594">
    <property type="entry name" value="HATPase_dom"/>
</dbReference>
<name>A0ABP7SV38_9BURK</name>
<dbReference type="InterPro" id="IPR050736">
    <property type="entry name" value="Sensor_HK_Regulatory"/>
</dbReference>
<evidence type="ECO:0000256" key="6">
    <source>
        <dbReference type="ARBA" id="ARBA00023012"/>
    </source>
</evidence>
<dbReference type="InterPro" id="IPR004358">
    <property type="entry name" value="Sig_transdc_His_kin-like_C"/>
</dbReference>
<reference evidence="9" key="1">
    <citation type="journal article" date="2019" name="Int. J. Syst. Evol. Microbiol.">
        <title>The Global Catalogue of Microorganisms (GCM) 10K type strain sequencing project: providing services to taxonomists for standard genome sequencing and annotation.</title>
        <authorList>
            <consortium name="The Broad Institute Genomics Platform"/>
            <consortium name="The Broad Institute Genome Sequencing Center for Infectious Disease"/>
            <person name="Wu L."/>
            <person name="Ma J."/>
        </authorList>
    </citation>
    <scope>NUCLEOTIDE SEQUENCE [LARGE SCALE GENOMIC DNA]</scope>
    <source>
        <strain evidence="9">JCM 16673</strain>
    </source>
</reference>
<gene>
    <name evidence="8" type="ORF">GCM10022212_10300</name>
</gene>
<dbReference type="InterPro" id="IPR003661">
    <property type="entry name" value="HisK_dim/P_dom"/>
</dbReference>
<sequence>MPTLNDHIPVLLDELVVAFRLRMTDDAIEGHIETPPEHGLQRLEDGFEIDEVVSEYNILRSCIHDLADEHGLNLQGKPFHILNRVLDGAIGAAVQNYATQSARNVQQRREDYLAFVAHDLRTPLSAISLATRVLELSVTDQTTSLQTHQMLKSLHRNVHQLSALVANILDENTNLQTENGIKLVRRHIDLWPVVESLIIDLNPVAGTGSTKLNNQVPEDLTVYADANLLRRVLQNLIANAIQYTPRGDVTITACATSDGQAVECSVSDTGAGIPADMIDKVFDKFEGDPANGNGMGLGLTIFKTFVEAHGGAVSVDSVPGTGSVFRFTLPNY</sequence>
<dbReference type="PANTHER" id="PTHR43711">
    <property type="entry name" value="TWO-COMPONENT HISTIDINE KINASE"/>
    <property type="match status" value="1"/>
</dbReference>
<dbReference type="SMART" id="SM00388">
    <property type="entry name" value="HisKA"/>
    <property type="match status" value="1"/>
</dbReference>
<evidence type="ECO:0000259" key="7">
    <source>
        <dbReference type="PROSITE" id="PS50109"/>
    </source>
</evidence>
<organism evidence="8 9">
    <name type="scientific">Actimicrobium antarcticum</name>
    <dbReference type="NCBI Taxonomy" id="1051899"/>
    <lineage>
        <taxon>Bacteria</taxon>
        <taxon>Pseudomonadati</taxon>
        <taxon>Pseudomonadota</taxon>
        <taxon>Betaproteobacteria</taxon>
        <taxon>Burkholderiales</taxon>
        <taxon>Oxalobacteraceae</taxon>
        <taxon>Actimicrobium</taxon>
    </lineage>
</organism>
<proteinExistence type="predicted"/>
<dbReference type="PROSITE" id="PS50109">
    <property type="entry name" value="HIS_KIN"/>
    <property type="match status" value="1"/>
</dbReference>
<dbReference type="SMART" id="SM00387">
    <property type="entry name" value="HATPase_c"/>
    <property type="match status" value="1"/>
</dbReference>
<dbReference type="InterPro" id="IPR005467">
    <property type="entry name" value="His_kinase_dom"/>
</dbReference>